<keyword evidence="9" id="KW-0175">Coiled coil</keyword>
<dbReference type="GO" id="GO:0000155">
    <property type="term" value="F:phosphorelay sensor kinase activity"/>
    <property type="evidence" value="ECO:0007669"/>
    <property type="project" value="InterPro"/>
</dbReference>
<evidence type="ECO:0000256" key="6">
    <source>
        <dbReference type="ARBA" id="ARBA00022777"/>
    </source>
</evidence>
<feature type="transmembrane region" description="Helical" evidence="10">
    <location>
        <begin position="127"/>
        <end position="147"/>
    </location>
</feature>
<feature type="domain" description="Signal transduction histidine kinase subgroup 3 dimerisation and phosphoacceptor" evidence="11">
    <location>
        <begin position="307"/>
        <end position="376"/>
    </location>
</feature>
<evidence type="ECO:0000256" key="3">
    <source>
        <dbReference type="ARBA" id="ARBA00022553"/>
    </source>
</evidence>
<dbReference type="GO" id="GO:0016020">
    <property type="term" value="C:membrane"/>
    <property type="evidence" value="ECO:0007669"/>
    <property type="project" value="InterPro"/>
</dbReference>
<keyword evidence="10" id="KW-0472">Membrane</keyword>
<keyword evidence="10" id="KW-1133">Transmembrane helix</keyword>
<reference evidence="12 13" key="1">
    <citation type="submission" date="2019-02" db="EMBL/GenBank/DDBJ databases">
        <authorList>
            <person name="Khodamoradi S."/>
            <person name="Hahnke R.L."/>
            <person name="Kaempfer P."/>
            <person name="Schumann P."/>
            <person name="Rohde M."/>
            <person name="Steinert M."/>
            <person name="Luzhetskyy A."/>
            <person name="Wink J."/>
            <person name="Ruckert C."/>
        </authorList>
    </citation>
    <scope>NUCLEOTIDE SEQUENCE [LARGE SCALE GENOMIC DNA]</scope>
    <source>
        <strain evidence="12 13">M2</strain>
    </source>
</reference>
<keyword evidence="3" id="KW-0597">Phosphoprotein</keyword>
<dbReference type="Proteomes" id="UP000292235">
    <property type="component" value="Chromosome"/>
</dbReference>
<dbReference type="KEGG" id="strr:EKD16_20755"/>
<dbReference type="OrthoDB" id="3526306at2"/>
<dbReference type="SUPFAM" id="SSF55874">
    <property type="entry name" value="ATPase domain of HSP90 chaperone/DNA topoisomerase II/histidine kinase"/>
    <property type="match status" value="1"/>
</dbReference>
<evidence type="ECO:0000256" key="5">
    <source>
        <dbReference type="ARBA" id="ARBA00022741"/>
    </source>
</evidence>
<evidence type="ECO:0000256" key="8">
    <source>
        <dbReference type="ARBA" id="ARBA00023012"/>
    </source>
</evidence>
<dbReference type="PANTHER" id="PTHR24421">
    <property type="entry name" value="NITRATE/NITRITE SENSOR PROTEIN NARX-RELATED"/>
    <property type="match status" value="1"/>
</dbReference>
<evidence type="ECO:0000259" key="11">
    <source>
        <dbReference type="Pfam" id="PF07730"/>
    </source>
</evidence>
<dbReference type="Gene3D" id="1.20.5.1930">
    <property type="match status" value="1"/>
</dbReference>
<accession>A0A4P6Q6G0</accession>
<keyword evidence="4 12" id="KW-0808">Transferase</keyword>
<dbReference type="InterPro" id="IPR036890">
    <property type="entry name" value="HATPase_C_sf"/>
</dbReference>
<proteinExistence type="predicted"/>
<evidence type="ECO:0000256" key="4">
    <source>
        <dbReference type="ARBA" id="ARBA00022679"/>
    </source>
</evidence>
<dbReference type="InterPro" id="IPR011712">
    <property type="entry name" value="Sig_transdc_His_kin_sub3_dim/P"/>
</dbReference>
<dbReference type="EC" id="2.7.13.3" evidence="2"/>
<feature type="transmembrane region" description="Helical" evidence="10">
    <location>
        <begin position="81"/>
        <end position="107"/>
    </location>
</feature>
<evidence type="ECO:0000313" key="12">
    <source>
        <dbReference type="EMBL" id="QBI55910.1"/>
    </source>
</evidence>
<dbReference type="Gene3D" id="3.30.565.10">
    <property type="entry name" value="Histidine kinase-like ATPase, C-terminal domain"/>
    <property type="match status" value="1"/>
</dbReference>
<keyword evidence="5" id="KW-0547">Nucleotide-binding</keyword>
<dbReference type="Pfam" id="PF07730">
    <property type="entry name" value="HisKA_3"/>
    <property type="match status" value="1"/>
</dbReference>
<organism evidence="12 13">
    <name type="scientific">Streptomonospora litoralis</name>
    <dbReference type="NCBI Taxonomy" id="2498135"/>
    <lineage>
        <taxon>Bacteria</taxon>
        <taxon>Bacillati</taxon>
        <taxon>Actinomycetota</taxon>
        <taxon>Actinomycetes</taxon>
        <taxon>Streptosporangiales</taxon>
        <taxon>Nocardiopsidaceae</taxon>
        <taxon>Streptomonospora</taxon>
    </lineage>
</organism>
<feature type="transmembrane region" description="Helical" evidence="10">
    <location>
        <begin position="246"/>
        <end position="267"/>
    </location>
</feature>
<evidence type="ECO:0000256" key="1">
    <source>
        <dbReference type="ARBA" id="ARBA00000085"/>
    </source>
</evidence>
<dbReference type="AlphaFoldDB" id="A0A4P6Q6G0"/>
<comment type="catalytic activity">
    <reaction evidence="1">
        <text>ATP + protein L-histidine = ADP + protein N-phospho-L-histidine.</text>
        <dbReference type="EC" id="2.7.13.3"/>
    </reaction>
</comment>
<keyword evidence="13" id="KW-1185">Reference proteome</keyword>
<evidence type="ECO:0000256" key="10">
    <source>
        <dbReference type="SAM" id="Phobius"/>
    </source>
</evidence>
<gene>
    <name evidence="12" type="primary">nreB2</name>
    <name evidence="12" type="ORF">EKD16_20755</name>
</gene>
<evidence type="ECO:0000256" key="9">
    <source>
        <dbReference type="SAM" id="Coils"/>
    </source>
</evidence>
<dbReference type="PANTHER" id="PTHR24421:SF10">
    <property type="entry name" value="NITRATE_NITRITE SENSOR PROTEIN NARQ"/>
    <property type="match status" value="1"/>
</dbReference>
<feature type="transmembrane region" description="Helical" evidence="10">
    <location>
        <begin position="207"/>
        <end position="234"/>
    </location>
</feature>
<keyword evidence="6 12" id="KW-0418">Kinase</keyword>
<keyword evidence="7" id="KW-0067">ATP-binding</keyword>
<evidence type="ECO:0000256" key="7">
    <source>
        <dbReference type="ARBA" id="ARBA00022840"/>
    </source>
</evidence>
<protein>
    <recommendedName>
        <fullName evidence="2">histidine kinase</fullName>
        <ecNumber evidence="2">2.7.13.3</ecNumber>
    </recommendedName>
</protein>
<keyword evidence="10" id="KW-0812">Transmembrane</keyword>
<keyword evidence="8" id="KW-0902">Two-component regulatory system</keyword>
<feature type="coiled-coil region" evidence="9">
    <location>
        <begin position="301"/>
        <end position="363"/>
    </location>
</feature>
<dbReference type="GO" id="GO:0046983">
    <property type="term" value="F:protein dimerization activity"/>
    <property type="evidence" value="ECO:0007669"/>
    <property type="project" value="InterPro"/>
</dbReference>
<sequence length="503" mass="52724">MVPSWTGAVGLALPGRDVVASWRACRAASYFDEYDGTLHGCQWKEVAGVRATAAPGAADPLRTGGADAAPAKGRLFGLLHLLTSFALSVGYLIPVLLVTVQGVAYILSFFSGFLGGIPEGDPPPLAVLLALTAVLLAAATLLSRLACRIQRRRLEDVFGIVESRPREPAARATRNPAVLLLRGVAYLYGRDAWTAFVCATLTGIQGVVFGGIALGLVVYGSAMALGSIVGVGYALAAGSLEPAVPLAAVFLGPVGAAVGLWVVPLLVRLEVEVSRRLLLDAPEMLIRRRLAHVQDSRSRMVDAAEAERRRIERDLHDGAQQRLLAVTMTLSRARAKSDRAGDADEVRTLIDEARSEAKAVMAELREVARGLHPRALTDHGLEAALPVAAGRCPVPVQVRVELPERPSARAEGVAYYVACEALTNVAKHAGAASVEVRADRVAGASGDLLRLTVTDDGKGGADPDSGSGLYGLWDRVNAVDGTLSVDSPAGAGTVLTADIPWEA</sequence>
<dbReference type="CDD" id="cd16917">
    <property type="entry name" value="HATPase_UhpB-NarQ-NarX-like"/>
    <property type="match status" value="1"/>
</dbReference>
<evidence type="ECO:0000256" key="2">
    <source>
        <dbReference type="ARBA" id="ARBA00012438"/>
    </source>
</evidence>
<evidence type="ECO:0000313" key="13">
    <source>
        <dbReference type="Proteomes" id="UP000292235"/>
    </source>
</evidence>
<dbReference type="EMBL" id="CP036455">
    <property type="protein sequence ID" value="QBI55910.1"/>
    <property type="molecule type" value="Genomic_DNA"/>
</dbReference>
<dbReference type="InterPro" id="IPR050482">
    <property type="entry name" value="Sensor_HK_TwoCompSys"/>
</dbReference>
<name>A0A4P6Q6G0_9ACTN</name>
<dbReference type="GO" id="GO:0005524">
    <property type="term" value="F:ATP binding"/>
    <property type="evidence" value="ECO:0007669"/>
    <property type="project" value="UniProtKB-KW"/>
</dbReference>